<dbReference type="RefSeq" id="WP_047876838.1">
    <property type="nucleotide sequence ID" value="NZ_LDOT01000001.1"/>
</dbReference>
<keyword evidence="13" id="KW-1185">Reference proteome</keyword>
<gene>
    <name evidence="12" type="ORF">ABT56_00190</name>
</gene>
<feature type="domain" description="Flavodoxin-like" evidence="10">
    <location>
        <begin position="254"/>
        <end position="393"/>
    </location>
</feature>
<dbReference type="Gene3D" id="3.40.50.360">
    <property type="match status" value="1"/>
</dbReference>
<accession>A0A0J1HCX8</accession>
<dbReference type="GO" id="GO:0005506">
    <property type="term" value="F:iron ion binding"/>
    <property type="evidence" value="ECO:0007669"/>
    <property type="project" value="InterPro"/>
</dbReference>
<sequence length="510" mass="57193">MSIHVKNNIHWVGQRDWEVQDFHGTEFKMTRGTSYNSYLIREEKTVLIDTVDHRFSKQFIQNLEMEIDLASIDFIVINHAEEDHSGALSALMEKIPGTPIYCTENAIDSIVGHHHHPEWDFRPVKTGESLDIGNGKQLVFVEAPMLHWPDSMMTYLTGDAVLFSNDAFGQHYCDEHLFNDEVDQNELMDQCLRYYSNILTPFSGLVTAKIQEVLSFNLPVDMIATSHGIVWRDNPVQIIEKYLEWAGNYQEDRITIFYDTMSNNTRMMADAIAQGIHDVDPGVAVKVFNVSRHDKNDILANVFRSKGILVGSSTMNNVMMPKIAGMLEEITGLRFKDKKAGAFGSYGWNGGAVDRIHARLTDAGFETTVSLKTKWRPDGLAMRLCREHGQYIAKQWALHDLAVTPLSAPALSPRPQAAEPATLTAAIDPVAPIAPAATQQPAENHHDEHGDDCQCMICSVCNWVYDPMLGEPNQGVEPGTPWTAVPDYFLCPECHLGKDVFIAHPRSEVA</sequence>
<dbReference type="PANTHER" id="PTHR43717">
    <property type="entry name" value="ANAEROBIC NITRIC OXIDE REDUCTASE FLAVORUBREDOXIN"/>
    <property type="match status" value="1"/>
</dbReference>
<reference evidence="12 13" key="1">
    <citation type="submission" date="2015-05" db="EMBL/GenBank/DDBJ databases">
        <title>Photobacterium galathea sp. nov.</title>
        <authorList>
            <person name="Machado H."/>
            <person name="Gram L."/>
        </authorList>
    </citation>
    <scope>NUCLEOTIDE SEQUENCE [LARGE SCALE GENOMIC DNA]</scope>
    <source>
        <strain evidence="12 13">CGMCC 1.12159</strain>
    </source>
</reference>
<evidence type="ECO:0000256" key="4">
    <source>
        <dbReference type="ARBA" id="ARBA00022630"/>
    </source>
</evidence>
<dbReference type="PROSITE" id="PS50902">
    <property type="entry name" value="FLAVODOXIN_LIKE"/>
    <property type="match status" value="1"/>
</dbReference>
<comment type="caution">
    <text evidence="12">The sequence shown here is derived from an EMBL/GenBank/DDBJ whole genome shotgun (WGS) entry which is preliminary data.</text>
</comment>
<keyword evidence="8" id="KW-0560">Oxidoreductase</keyword>
<keyword evidence="4" id="KW-0285">Flavoprotein</keyword>
<feature type="domain" description="Rubredoxin-like" evidence="11">
    <location>
        <begin position="453"/>
        <end position="504"/>
    </location>
</feature>
<evidence type="ECO:0000256" key="2">
    <source>
        <dbReference type="ARBA" id="ARBA00022448"/>
    </source>
</evidence>
<dbReference type="SUPFAM" id="SSF52218">
    <property type="entry name" value="Flavoproteins"/>
    <property type="match status" value="1"/>
</dbReference>
<dbReference type="Pfam" id="PF19583">
    <property type="entry name" value="ODP"/>
    <property type="match status" value="1"/>
</dbReference>
<dbReference type="STRING" id="1195763.ABT56_00190"/>
<dbReference type="InterPro" id="IPR024934">
    <property type="entry name" value="Rubredoxin-like_dom"/>
</dbReference>
<dbReference type="SUPFAM" id="SSF56281">
    <property type="entry name" value="Metallo-hydrolase/oxidoreductase"/>
    <property type="match status" value="1"/>
</dbReference>
<dbReference type="Gene3D" id="2.20.28.10">
    <property type="match status" value="1"/>
</dbReference>
<evidence type="ECO:0000256" key="9">
    <source>
        <dbReference type="ARBA" id="ARBA00023004"/>
    </source>
</evidence>
<dbReference type="Proteomes" id="UP000036097">
    <property type="component" value="Unassembled WGS sequence"/>
</dbReference>
<dbReference type="Pfam" id="PF00258">
    <property type="entry name" value="Flavodoxin_1"/>
    <property type="match status" value="1"/>
</dbReference>
<dbReference type="InterPro" id="IPR024935">
    <property type="entry name" value="Rubredoxin_dom"/>
</dbReference>
<dbReference type="SUPFAM" id="SSF57802">
    <property type="entry name" value="Rubredoxin-like"/>
    <property type="match status" value="1"/>
</dbReference>
<dbReference type="CDD" id="cd07709">
    <property type="entry name" value="flavodiiron_proteins_MBL-fold"/>
    <property type="match status" value="1"/>
</dbReference>
<keyword evidence="3" id="KW-0963">Cytoplasm</keyword>
<dbReference type="InterPro" id="IPR036866">
    <property type="entry name" value="RibonucZ/Hydroxyglut_hydro"/>
</dbReference>
<dbReference type="PATRIC" id="fig|1195763.3.peg.42"/>
<dbReference type="Gene3D" id="3.60.15.10">
    <property type="entry name" value="Ribonuclease Z/Hydroxyacylglutathione hydrolase-like"/>
    <property type="match status" value="1"/>
</dbReference>
<dbReference type="HAMAP" id="MF_01312">
    <property type="entry name" value="NorV"/>
    <property type="match status" value="1"/>
</dbReference>
<evidence type="ECO:0000256" key="5">
    <source>
        <dbReference type="ARBA" id="ARBA00022643"/>
    </source>
</evidence>
<keyword evidence="7" id="KW-0249">Electron transport</keyword>
<keyword evidence="2" id="KW-0813">Transport</keyword>
<dbReference type="OrthoDB" id="9800607at2"/>
<dbReference type="NCBIfam" id="NF003954">
    <property type="entry name" value="PRK05452.1"/>
    <property type="match status" value="1"/>
</dbReference>
<dbReference type="InterPro" id="IPR008254">
    <property type="entry name" value="Flavodoxin/NO_synth"/>
</dbReference>
<dbReference type="InterPro" id="IPR001279">
    <property type="entry name" value="Metallo-B-lactamas"/>
</dbReference>
<evidence type="ECO:0000256" key="8">
    <source>
        <dbReference type="ARBA" id="ARBA00023002"/>
    </source>
</evidence>
<evidence type="ECO:0000259" key="10">
    <source>
        <dbReference type="PROSITE" id="PS50902"/>
    </source>
</evidence>
<evidence type="ECO:0000313" key="12">
    <source>
        <dbReference type="EMBL" id="KLV09549.1"/>
    </source>
</evidence>
<evidence type="ECO:0000259" key="11">
    <source>
        <dbReference type="PROSITE" id="PS50903"/>
    </source>
</evidence>
<evidence type="ECO:0000256" key="7">
    <source>
        <dbReference type="ARBA" id="ARBA00022982"/>
    </source>
</evidence>
<dbReference type="GO" id="GO:0016966">
    <property type="term" value="F:nitric oxide reductase activity"/>
    <property type="evidence" value="ECO:0007669"/>
    <property type="project" value="InterPro"/>
</dbReference>
<evidence type="ECO:0000313" key="13">
    <source>
        <dbReference type="Proteomes" id="UP000036097"/>
    </source>
</evidence>
<dbReference type="InterPro" id="IPR023957">
    <property type="entry name" value="Anaer_NO_rdtase_flvorubredoxin"/>
</dbReference>
<dbReference type="SMART" id="SM00849">
    <property type="entry name" value="Lactamase_B"/>
    <property type="match status" value="1"/>
</dbReference>
<dbReference type="InterPro" id="IPR029039">
    <property type="entry name" value="Flavoprotein-like_sf"/>
</dbReference>
<proteinExistence type="inferred from homology"/>
<dbReference type="InterPro" id="IPR045761">
    <property type="entry name" value="ODP_dom"/>
</dbReference>
<dbReference type="CDD" id="cd00730">
    <property type="entry name" value="rubredoxin"/>
    <property type="match status" value="1"/>
</dbReference>
<dbReference type="AlphaFoldDB" id="A0A0J1HCX8"/>
<evidence type="ECO:0000256" key="3">
    <source>
        <dbReference type="ARBA" id="ARBA00022490"/>
    </source>
</evidence>
<dbReference type="GO" id="GO:0010181">
    <property type="term" value="F:FMN binding"/>
    <property type="evidence" value="ECO:0007669"/>
    <property type="project" value="InterPro"/>
</dbReference>
<evidence type="ECO:0000256" key="1">
    <source>
        <dbReference type="ARBA" id="ARBA00007121"/>
    </source>
</evidence>
<name>A0A0J1HCX8_9GAMM</name>
<dbReference type="Pfam" id="PF00301">
    <property type="entry name" value="Rubredoxin"/>
    <property type="match status" value="1"/>
</dbReference>
<organism evidence="12 13">
    <name type="scientific">Photobacterium aquae</name>
    <dbReference type="NCBI Taxonomy" id="1195763"/>
    <lineage>
        <taxon>Bacteria</taxon>
        <taxon>Pseudomonadati</taxon>
        <taxon>Pseudomonadota</taxon>
        <taxon>Gammaproteobacteria</taxon>
        <taxon>Vibrionales</taxon>
        <taxon>Vibrionaceae</taxon>
        <taxon>Photobacterium</taxon>
    </lineage>
</organism>
<dbReference type="EMBL" id="LDOT01000001">
    <property type="protein sequence ID" value="KLV09549.1"/>
    <property type="molecule type" value="Genomic_DNA"/>
</dbReference>
<dbReference type="PANTHER" id="PTHR43717:SF1">
    <property type="entry name" value="ANAEROBIC NITRIC OXIDE REDUCTASE FLAVORUBREDOXIN"/>
    <property type="match status" value="1"/>
</dbReference>
<dbReference type="PROSITE" id="PS50903">
    <property type="entry name" value="RUBREDOXIN_LIKE"/>
    <property type="match status" value="1"/>
</dbReference>
<evidence type="ECO:0000256" key="6">
    <source>
        <dbReference type="ARBA" id="ARBA00022723"/>
    </source>
</evidence>
<keyword evidence="5" id="KW-0288">FMN</keyword>
<keyword evidence="6" id="KW-0479">Metal-binding</keyword>
<comment type="similarity">
    <text evidence="1">In the N-terminal section; belongs to the zinc metallo-hydrolase group 3 family.</text>
</comment>
<protein>
    <submittedName>
        <fullName evidence="12">Nitric oxide reductase</fullName>
    </submittedName>
</protein>
<keyword evidence="9" id="KW-0408">Iron</keyword>